<reference evidence="4" key="1">
    <citation type="journal article" date="2019" name="Int. J. Syst. Evol. Microbiol.">
        <title>The Global Catalogue of Microorganisms (GCM) 10K type strain sequencing project: providing services to taxonomists for standard genome sequencing and annotation.</title>
        <authorList>
            <consortium name="The Broad Institute Genomics Platform"/>
            <consortium name="The Broad Institute Genome Sequencing Center for Infectious Disease"/>
            <person name="Wu L."/>
            <person name="Ma J."/>
        </authorList>
    </citation>
    <scope>NUCLEOTIDE SEQUENCE [LARGE SCALE GENOMIC DNA]</scope>
    <source>
        <strain evidence="4">CGMCC 1.12482</strain>
    </source>
</reference>
<feature type="domain" description="Gfo/Idh/MocA-like oxidoreductase N-terminal" evidence="1">
    <location>
        <begin position="2"/>
        <end position="130"/>
    </location>
</feature>
<dbReference type="InterPro" id="IPR036291">
    <property type="entry name" value="NAD(P)-bd_dom_sf"/>
</dbReference>
<feature type="domain" description="GFO/IDH/MocA-like oxidoreductase" evidence="2">
    <location>
        <begin position="139"/>
        <end position="265"/>
    </location>
</feature>
<comment type="caution">
    <text evidence="3">The sequence shown here is derived from an EMBL/GenBank/DDBJ whole genome shotgun (WGS) entry which is preliminary data.</text>
</comment>
<dbReference type="EMBL" id="BMFF01000003">
    <property type="protein sequence ID" value="GGC99269.1"/>
    <property type="molecule type" value="Genomic_DNA"/>
</dbReference>
<name>A0ABQ1PM28_9GAMM</name>
<proteinExistence type="predicted"/>
<accession>A0ABQ1PM28</accession>
<evidence type="ECO:0008006" key="5">
    <source>
        <dbReference type="Google" id="ProtNLM"/>
    </source>
</evidence>
<protein>
    <recommendedName>
        <fullName evidence="5">Gfo/Idh/MocA family oxidoreductase</fullName>
    </recommendedName>
</protein>
<dbReference type="InterPro" id="IPR000683">
    <property type="entry name" value="Gfo/Idh/MocA-like_OxRdtase_N"/>
</dbReference>
<dbReference type="Gene3D" id="3.30.360.10">
    <property type="entry name" value="Dihydrodipicolinate Reductase, domain 2"/>
    <property type="match status" value="1"/>
</dbReference>
<organism evidence="3 4">
    <name type="scientific">Halopseudomonas salina</name>
    <dbReference type="NCBI Taxonomy" id="1323744"/>
    <lineage>
        <taxon>Bacteria</taxon>
        <taxon>Pseudomonadati</taxon>
        <taxon>Pseudomonadota</taxon>
        <taxon>Gammaproteobacteria</taxon>
        <taxon>Pseudomonadales</taxon>
        <taxon>Pseudomonadaceae</taxon>
        <taxon>Halopseudomonas</taxon>
    </lineage>
</organism>
<dbReference type="InterPro" id="IPR051450">
    <property type="entry name" value="Gfo/Idh/MocA_Oxidoreductases"/>
</dbReference>
<dbReference type="PANTHER" id="PTHR43377">
    <property type="entry name" value="BILIVERDIN REDUCTASE A"/>
    <property type="match status" value="1"/>
</dbReference>
<dbReference type="SUPFAM" id="SSF51735">
    <property type="entry name" value="NAD(P)-binding Rossmann-fold domains"/>
    <property type="match status" value="1"/>
</dbReference>
<dbReference type="PANTHER" id="PTHR43377:SF1">
    <property type="entry name" value="BILIVERDIN REDUCTASE A"/>
    <property type="match status" value="1"/>
</dbReference>
<dbReference type="InterPro" id="IPR055170">
    <property type="entry name" value="GFO_IDH_MocA-like_dom"/>
</dbReference>
<dbReference type="Pfam" id="PF01408">
    <property type="entry name" value="GFO_IDH_MocA"/>
    <property type="match status" value="1"/>
</dbReference>
<dbReference type="Pfam" id="PF22725">
    <property type="entry name" value="GFO_IDH_MocA_C3"/>
    <property type="match status" value="1"/>
</dbReference>
<keyword evidence="4" id="KW-1185">Reference proteome</keyword>
<evidence type="ECO:0000313" key="4">
    <source>
        <dbReference type="Proteomes" id="UP000638188"/>
    </source>
</evidence>
<gene>
    <name evidence="3" type="ORF">GCM10007418_18180</name>
</gene>
<dbReference type="RefSeq" id="WP_150278426.1">
    <property type="nucleotide sequence ID" value="NZ_BMFF01000003.1"/>
</dbReference>
<dbReference type="Gene3D" id="3.40.50.720">
    <property type="entry name" value="NAD(P)-binding Rossmann-like Domain"/>
    <property type="match status" value="1"/>
</dbReference>
<sequence>MKILFCGLGGIGQRHLRNLRLLLGDALEVHAYRVRGQRIKLLDNLTIDEGADLEKDYAIQVHHELAEALAQQPAAVFICNPNALHVPVALECVRAGVPVFMEKPLASDLTDVDQLLAEVEKRKLLFHVGYNFRFHPGLQRLKTLLEKGFFGRLVSVRSEIGEYLPNWHRYEDYRQMYAARADQGGGVILSQIHEMDLIYWYFGLPRSLVCHGGHLSGLEIDVEDTASSLMRFEGDNGCFPLMLHQDFVQRPPSRRFKIVGDAGCAEMDLIANCLYVYDEVGELCEQNDFAGFNRNDMFLAQARHFLDCLTNGTKPVVDITEGVQSLRMALAARRSLREGCEVQLSEVNIHGQR</sequence>
<evidence type="ECO:0000313" key="3">
    <source>
        <dbReference type="EMBL" id="GGC99269.1"/>
    </source>
</evidence>
<dbReference type="SUPFAM" id="SSF55347">
    <property type="entry name" value="Glyceraldehyde-3-phosphate dehydrogenase-like, C-terminal domain"/>
    <property type="match status" value="1"/>
</dbReference>
<evidence type="ECO:0000259" key="2">
    <source>
        <dbReference type="Pfam" id="PF22725"/>
    </source>
</evidence>
<evidence type="ECO:0000259" key="1">
    <source>
        <dbReference type="Pfam" id="PF01408"/>
    </source>
</evidence>
<dbReference type="Proteomes" id="UP000638188">
    <property type="component" value="Unassembled WGS sequence"/>
</dbReference>